<dbReference type="InterPro" id="IPR036156">
    <property type="entry name" value="Beta-gal/glucu_dom_sf"/>
</dbReference>
<proteinExistence type="predicted"/>
<dbReference type="GO" id="GO:0004553">
    <property type="term" value="F:hydrolase activity, hydrolyzing O-glycosyl compounds"/>
    <property type="evidence" value="ECO:0007669"/>
    <property type="project" value="InterPro"/>
</dbReference>
<dbReference type="Pfam" id="PF18368">
    <property type="entry name" value="Ig_GlcNase"/>
    <property type="match status" value="1"/>
</dbReference>
<protein>
    <recommendedName>
        <fullName evidence="1">Exo-beta-D-glucosaminidase Ig-fold domain-containing protein</fullName>
    </recommendedName>
</protein>
<dbReference type="PANTHER" id="PTHR43536">
    <property type="entry name" value="MANNOSYLGLYCOPROTEIN ENDO-BETA-MANNOSIDASE"/>
    <property type="match status" value="1"/>
</dbReference>
<comment type="caution">
    <text evidence="2">The sequence shown here is derived from an EMBL/GenBank/DDBJ whole genome shotgun (WGS) entry which is preliminary data.</text>
</comment>
<gene>
    <name evidence="2" type="ORF">S12H4_29447</name>
</gene>
<dbReference type="AlphaFoldDB" id="X1UCB0"/>
<dbReference type="SUPFAM" id="SSF49303">
    <property type="entry name" value="beta-Galactosidase/glucuronidase domain"/>
    <property type="match status" value="1"/>
</dbReference>
<dbReference type="InterPro" id="IPR041351">
    <property type="entry name" value="Ig_GlcNase"/>
</dbReference>
<reference evidence="2" key="1">
    <citation type="journal article" date="2014" name="Front. Microbiol.">
        <title>High frequency of phylogenetically diverse reductive dehalogenase-homologous genes in deep subseafloor sedimentary metagenomes.</title>
        <authorList>
            <person name="Kawai M."/>
            <person name="Futagami T."/>
            <person name="Toyoda A."/>
            <person name="Takaki Y."/>
            <person name="Nishi S."/>
            <person name="Hori S."/>
            <person name="Arai W."/>
            <person name="Tsubouchi T."/>
            <person name="Morono Y."/>
            <person name="Uchiyama I."/>
            <person name="Ito T."/>
            <person name="Fujiyama A."/>
            <person name="Inagaki F."/>
            <person name="Takami H."/>
        </authorList>
    </citation>
    <scope>NUCLEOTIDE SEQUENCE</scope>
    <source>
        <strain evidence="2">Expedition CK06-06</strain>
    </source>
</reference>
<name>X1UCB0_9ZZZZ</name>
<dbReference type="InterPro" id="IPR043534">
    <property type="entry name" value="EBDG/EBM"/>
</dbReference>
<dbReference type="Gene3D" id="2.60.40.10">
    <property type="entry name" value="Immunoglobulins"/>
    <property type="match status" value="1"/>
</dbReference>
<evidence type="ECO:0000313" key="2">
    <source>
        <dbReference type="EMBL" id="GAI97500.1"/>
    </source>
</evidence>
<sequence length="140" mass="15650">MKDKSDNLISSNFYWLSTGPDASADFSDLDNLPEVDLDISYSKEKNGDTCTVYVDLKNPSSDLAFAINPKIKKSVSGDLVLPIYWQDNYFSLLPGQKQRVKVEFDVKDLGTEEPSLVIDGWNIKTEKITISTRLPAVKAL</sequence>
<organism evidence="2">
    <name type="scientific">marine sediment metagenome</name>
    <dbReference type="NCBI Taxonomy" id="412755"/>
    <lineage>
        <taxon>unclassified sequences</taxon>
        <taxon>metagenomes</taxon>
        <taxon>ecological metagenomes</taxon>
    </lineage>
</organism>
<evidence type="ECO:0000259" key="1">
    <source>
        <dbReference type="Pfam" id="PF18368"/>
    </source>
</evidence>
<dbReference type="PANTHER" id="PTHR43536:SF1">
    <property type="entry name" value="MANNOSYLGLYCOPROTEIN ENDO-BETA-MANNOSIDASE"/>
    <property type="match status" value="1"/>
</dbReference>
<feature type="domain" description="Exo-beta-D-glucosaminidase Ig-fold" evidence="1">
    <location>
        <begin position="15"/>
        <end position="123"/>
    </location>
</feature>
<accession>X1UCB0</accession>
<dbReference type="EMBL" id="BARW01016988">
    <property type="protein sequence ID" value="GAI97500.1"/>
    <property type="molecule type" value="Genomic_DNA"/>
</dbReference>
<dbReference type="InterPro" id="IPR013783">
    <property type="entry name" value="Ig-like_fold"/>
</dbReference>